<dbReference type="AlphaFoldDB" id="E7C5F3"/>
<name>E7C5F3_9BACT</name>
<feature type="domain" description="DUF6362" evidence="1">
    <location>
        <begin position="32"/>
        <end position="137"/>
    </location>
</feature>
<evidence type="ECO:0000259" key="1">
    <source>
        <dbReference type="Pfam" id="PF19889"/>
    </source>
</evidence>
<dbReference type="InterPro" id="IPR045942">
    <property type="entry name" value="DUF6362"/>
</dbReference>
<organism evidence="2">
    <name type="scientific">uncultured Gemmatimonadales bacterium HF0500_22O06</name>
    <dbReference type="NCBI Taxonomy" id="723615"/>
    <lineage>
        <taxon>Bacteria</taxon>
        <taxon>Pseudomonadati</taxon>
        <taxon>Gemmatimonadota</taxon>
        <taxon>Gemmatimonadia</taxon>
        <taxon>Gemmatimonadales</taxon>
        <taxon>environmental samples</taxon>
    </lineage>
</organism>
<accession>E7C5F3</accession>
<evidence type="ECO:0000313" key="2">
    <source>
        <dbReference type="EMBL" id="ADI22677.1"/>
    </source>
</evidence>
<proteinExistence type="predicted"/>
<sequence length="155" mass="18051">MKGDRRRRYEPDDPWLADIHNYLVMAAETEWRLPSAINHNLKTYWPEMTGEKHVDFKPEKTPVTLCRATNRQIDDHAKAMEMVITGLDDKEDRRLVWAVAHSAAFRERGPKWLKVAKLAHTHRETAKRRYEKALEGIYLRQVAKSCGLPNTTQSA</sequence>
<dbReference type="EMBL" id="GU567993">
    <property type="protein sequence ID" value="ADI22677.1"/>
    <property type="molecule type" value="Genomic_DNA"/>
</dbReference>
<dbReference type="Pfam" id="PF19889">
    <property type="entry name" value="DUF6362"/>
    <property type="match status" value="1"/>
</dbReference>
<protein>
    <recommendedName>
        <fullName evidence="1">DUF6362 domain-containing protein</fullName>
    </recommendedName>
</protein>
<reference evidence="2" key="1">
    <citation type="submission" date="2010-01" db="EMBL/GenBank/DDBJ databases">
        <title>Genome fragments of uncultured bacteria from the North Pacific subtropical Gyre.</title>
        <authorList>
            <person name="Pham V.D."/>
            <person name="Delong E.F."/>
        </authorList>
    </citation>
    <scope>NUCLEOTIDE SEQUENCE</scope>
</reference>